<evidence type="ECO:0000313" key="2">
    <source>
        <dbReference type="Proteomes" id="UP000724584"/>
    </source>
</evidence>
<comment type="caution">
    <text evidence="1">The sequence shown here is derived from an EMBL/GenBank/DDBJ whole genome shotgun (WGS) entry which is preliminary data.</text>
</comment>
<accession>A0ACB7P566</accession>
<reference evidence="1 2" key="1">
    <citation type="journal article" date="2021" name="Nat. Commun.">
        <title>Genetic determinants of endophytism in the Arabidopsis root mycobiome.</title>
        <authorList>
            <person name="Mesny F."/>
            <person name="Miyauchi S."/>
            <person name="Thiergart T."/>
            <person name="Pickel B."/>
            <person name="Atanasova L."/>
            <person name="Karlsson M."/>
            <person name="Huettel B."/>
            <person name="Barry K.W."/>
            <person name="Haridas S."/>
            <person name="Chen C."/>
            <person name="Bauer D."/>
            <person name="Andreopoulos W."/>
            <person name="Pangilinan J."/>
            <person name="LaButti K."/>
            <person name="Riley R."/>
            <person name="Lipzen A."/>
            <person name="Clum A."/>
            <person name="Drula E."/>
            <person name="Henrissat B."/>
            <person name="Kohler A."/>
            <person name="Grigoriev I.V."/>
            <person name="Martin F.M."/>
            <person name="Hacquard S."/>
        </authorList>
    </citation>
    <scope>NUCLEOTIDE SEQUENCE [LARGE SCALE GENOMIC DNA]</scope>
    <source>
        <strain evidence="1 2">MPI-SDFR-AT-0079</strain>
    </source>
</reference>
<organism evidence="1 2">
    <name type="scientific">Chaetomium tenue</name>
    <dbReference type="NCBI Taxonomy" id="1854479"/>
    <lineage>
        <taxon>Eukaryota</taxon>
        <taxon>Fungi</taxon>
        <taxon>Dikarya</taxon>
        <taxon>Ascomycota</taxon>
        <taxon>Pezizomycotina</taxon>
        <taxon>Sordariomycetes</taxon>
        <taxon>Sordariomycetidae</taxon>
        <taxon>Sordariales</taxon>
        <taxon>Chaetomiaceae</taxon>
        <taxon>Chaetomium</taxon>
    </lineage>
</organism>
<proteinExistence type="predicted"/>
<name>A0ACB7P566_9PEZI</name>
<gene>
    <name evidence="1" type="ORF">F5144DRAFT_496038</name>
</gene>
<dbReference type="EMBL" id="JAGIZQ010000006">
    <property type="protein sequence ID" value="KAH6623781.1"/>
    <property type="molecule type" value="Genomic_DNA"/>
</dbReference>
<keyword evidence="2" id="KW-1185">Reference proteome</keyword>
<evidence type="ECO:0000313" key="1">
    <source>
        <dbReference type="EMBL" id="KAH6623781.1"/>
    </source>
</evidence>
<protein>
    <submittedName>
        <fullName evidence="1">Tannase and feruloyl esterase-domain-containing protein</fullName>
    </submittedName>
</protein>
<dbReference type="Proteomes" id="UP000724584">
    <property type="component" value="Unassembled WGS sequence"/>
</dbReference>
<sequence>MLLFLTTFLLGLAATTAATTTTTTKASCSNIPTPIIPGLTILSLTSTELLNHTVPATPPFLNTPVTNLNVCAVTVTLTHPGANDTVNIQIWLPLPTDPSTTTNPSQPWNNRFIALGGSGWSAGHGPPSIAPYAFLGFAAATTDAGLPASLASITTPSAWALSNSANGTVNTALLTNFASRSVHDLAVRWAGDFDGVVVGAPAVYWARYVVAELWPQVVMGEVGYFPEGCELEAVRADVVEVCDGLDGVRDGVVGDVVGCGLRYDPGRLVGRKVKCGDGEVVVTSKLVEVVKKIWEGPKTASGEPLWYGLPADAPLTALAETQDVNGTHRTGAPFFVARDWVKYFVKADPSFDLSGLNSTTLREVFDESVNKFASVIDSSDADLSGFRNAGGKLLVWHGGADNIIFPQDSIRYHSEVQKTMGLSQRGVDDFFRLFIAPGVDHCAQGSIDGAGPTDALGALMEWVEKGRAPGELAAATLDTAKTRFTRKLCPYPLVARVLRREGESNQSSFDWCPTGPPPDTAELNRCLVQLGGGGDSGRAGSCIYSAGRKEREGRR</sequence>